<evidence type="ECO:0000313" key="2">
    <source>
        <dbReference type="EMBL" id="KAK8515565.1"/>
    </source>
</evidence>
<comment type="caution">
    <text evidence="2">The sequence shown here is derived from an EMBL/GenBank/DDBJ whole genome shotgun (WGS) entry which is preliminary data.</text>
</comment>
<sequence length="77" mass="8796">MAMRKVYSEIKGMKLKELPTYFKPMLSVGDDLFLPRRSSQRAPSSRAQATRRATRPSLIPSSLKTARVRCDHLGFTR</sequence>
<dbReference type="EMBL" id="JBBPBM010000063">
    <property type="protein sequence ID" value="KAK8515565.1"/>
    <property type="molecule type" value="Genomic_DNA"/>
</dbReference>
<feature type="region of interest" description="Disordered" evidence="1">
    <location>
        <begin position="36"/>
        <end position="55"/>
    </location>
</feature>
<protein>
    <submittedName>
        <fullName evidence="2">Uncharacterized protein</fullName>
    </submittedName>
</protein>
<proteinExistence type="predicted"/>
<name>A0ABR2C835_9ROSI</name>
<dbReference type="Proteomes" id="UP001472677">
    <property type="component" value="Unassembled WGS sequence"/>
</dbReference>
<organism evidence="2 3">
    <name type="scientific">Hibiscus sabdariffa</name>
    <name type="common">roselle</name>
    <dbReference type="NCBI Taxonomy" id="183260"/>
    <lineage>
        <taxon>Eukaryota</taxon>
        <taxon>Viridiplantae</taxon>
        <taxon>Streptophyta</taxon>
        <taxon>Embryophyta</taxon>
        <taxon>Tracheophyta</taxon>
        <taxon>Spermatophyta</taxon>
        <taxon>Magnoliopsida</taxon>
        <taxon>eudicotyledons</taxon>
        <taxon>Gunneridae</taxon>
        <taxon>Pentapetalae</taxon>
        <taxon>rosids</taxon>
        <taxon>malvids</taxon>
        <taxon>Malvales</taxon>
        <taxon>Malvaceae</taxon>
        <taxon>Malvoideae</taxon>
        <taxon>Hibiscus</taxon>
    </lineage>
</organism>
<evidence type="ECO:0000313" key="3">
    <source>
        <dbReference type="Proteomes" id="UP001472677"/>
    </source>
</evidence>
<evidence type="ECO:0000256" key="1">
    <source>
        <dbReference type="SAM" id="MobiDB-lite"/>
    </source>
</evidence>
<gene>
    <name evidence="2" type="ORF">V6N12_075602</name>
</gene>
<accession>A0ABR2C835</accession>
<keyword evidence="3" id="KW-1185">Reference proteome</keyword>
<reference evidence="2 3" key="1">
    <citation type="journal article" date="2024" name="G3 (Bethesda)">
        <title>Genome assembly of Hibiscus sabdariffa L. provides insights into metabolisms of medicinal natural products.</title>
        <authorList>
            <person name="Kim T."/>
        </authorList>
    </citation>
    <scope>NUCLEOTIDE SEQUENCE [LARGE SCALE GENOMIC DNA]</scope>
    <source>
        <strain evidence="2">TK-2024</strain>
        <tissue evidence="2">Old leaves</tissue>
    </source>
</reference>